<accession>A0ABW5QZN8</accession>
<protein>
    <submittedName>
        <fullName evidence="3">PDZ domain-containing protein</fullName>
    </submittedName>
</protein>
<dbReference type="PROSITE" id="PS50106">
    <property type="entry name" value="PDZ"/>
    <property type="match status" value="1"/>
</dbReference>
<dbReference type="SUPFAM" id="SSF54211">
    <property type="entry name" value="Ribosomal protein S5 domain 2-like"/>
    <property type="match status" value="1"/>
</dbReference>
<comment type="caution">
    <text evidence="3">The sequence shown here is derived from an EMBL/GenBank/DDBJ whole genome shotgun (WGS) entry which is preliminary data.</text>
</comment>
<dbReference type="Pfam" id="PF13180">
    <property type="entry name" value="PDZ_2"/>
    <property type="match status" value="1"/>
</dbReference>
<proteinExistence type="predicted"/>
<dbReference type="EMBL" id="JBHUMY010000016">
    <property type="protein sequence ID" value="MFD2661762.1"/>
    <property type="molecule type" value="Genomic_DNA"/>
</dbReference>
<name>A0ABW5QZN8_9BACL</name>
<keyword evidence="1" id="KW-0472">Membrane</keyword>
<dbReference type="Pfam" id="PF05362">
    <property type="entry name" value="Lon_C"/>
    <property type="match status" value="1"/>
</dbReference>
<dbReference type="RefSeq" id="WP_379275016.1">
    <property type="nucleotide sequence ID" value="NZ_JBHUGT010000012.1"/>
</dbReference>
<keyword evidence="1" id="KW-0812">Transmembrane</keyword>
<feature type="domain" description="PDZ" evidence="2">
    <location>
        <begin position="244"/>
        <end position="317"/>
    </location>
</feature>
<dbReference type="InterPro" id="IPR020568">
    <property type="entry name" value="Ribosomal_Su5_D2-typ_SF"/>
</dbReference>
<evidence type="ECO:0000313" key="4">
    <source>
        <dbReference type="Proteomes" id="UP001597493"/>
    </source>
</evidence>
<evidence type="ECO:0000256" key="1">
    <source>
        <dbReference type="SAM" id="Phobius"/>
    </source>
</evidence>
<evidence type="ECO:0000259" key="2">
    <source>
        <dbReference type="PROSITE" id="PS50106"/>
    </source>
</evidence>
<reference evidence="4" key="1">
    <citation type="journal article" date="2019" name="Int. J. Syst. Evol. Microbiol.">
        <title>The Global Catalogue of Microorganisms (GCM) 10K type strain sequencing project: providing services to taxonomists for standard genome sequencing and annotation.</title>
        <authorList>
            <consortium name="The Broad Institute Genomics Platform"/>
            <consortium name="The Broad Institute Genome Sequencing Center for Infectious Disease"/>
            <person name="Wu L."/>
            <person name="Ma J."/>
        </authorList>
    </citation>
    <scope>NUCLEOTIDE SEQUENCE [LARGE SCALE GENOMIC DNA]</scope>
    <source>
        <strain evidence="4">TISTR 1827</strain>
    </source>
</reference>
<dbReference type="InterPro" id="IPR014721">
    <property type="entry name" value="Ribsml_uS5_D2-typ_fold_subgr"/>
</dbReference>
<feature type="transmembrane region" description="Helical" evidence="1">
    <location>
        <begin position="50"/>
        <end position="71"/>
    </location>
</feature>
<dbReference type="SMART" id="SM00228">
    <property type="entry name" value="PDZ"/>
    <property type="match status" value="1"/>
</dbReference>
<dbReference type="InterPro" id="IPR001478">
    <property type="entry name" value="PDZ"/>
</dbReference>
<dbReference type="SUPFAM" id="SSF50156">
    <property type="entry name" value="PDZ domain-like"/>
    <property type="match status" value="1"/>
</dbReference>
<sequence>MTAISRSRAFYTAGIIVAFAWIVIAELIWIPDPIRLSGGAEWIDMINVLFYGIALVPLLWLTGGIYGFAAGESFWRKLVSAASLLLNAAAAVLLFAEPERLLPIGCLIAAAWLVAFADMAAAESAAPRSFTGLSRRSLPKRTVIIFAATVMLLAFFFWPTPYRVTYPGLTMQMNRYAQAETGKPHGDINGVLVFERPAFPVDWLYAALLPHYEFTRISADEPPLTEQYTQVLEMKTDANAIAEAIAMQRAGIGKGVAVDGVKVAAIVAGGPADKLLQAGDVLKQVNGSDVSDINGLTGLMTNVRPGDEVSVTIDRGGKTIRMQVGTRAADDDPGRAVFGISVQNDIRPDTPIAVDYRRYIAHIGGPSHGAMLTLALLDQLTPGGVTNGIRVAGTGTIEADGSVGPVGGVPQKAYAVSRTDADVFFVPASEAEDARQGAGSSLNIVPVKTFDDILNWLKTHGKGQ</sequence>
<dbReference type="Gene3D" id="3.30.230.10">
    <property type="match status" value="1"/>
</dbReference>
<feature type="transmembrane region" description="Helical" evidence="1">
    <location>
        <begin position="143"/>
        <end position="162"/>
    </location>
</feature>
<organism evidence="3 4">
    <name type="scientific">Paenibacillus thailandensis</name>
    <dbReference type="NCBI Taxonomy" id="393250"/>
    <lineage>
        <taxon>Bacteria</taxon>
        <taxon>Bacillati</taxon>
        <taxon>Bacillota</taxon>
        <taxon>Bacilli</taxon>
        <taxon>Bacillales</taxon>
        <taxon>Paenibacillaceae</taxon>
        <taxon>Paenibacillus</taxon>
    </lineage>
</organism>
<keyword evidence="4" id="KW-1185">Reference proteome</keyword>
<dbReference type="InterPro" id="IPR008269">
    <property type="entry name" value="Lon_proteolytic"/>
</dbReference>
<feature type="transmembrane region" description="Helical" evidence="1">
    <location>
        <begin position="9"/>
        <end position="30"/>
    </location>
</feature>
<gene>
    <name evidence="3" type="ORF">ACFSW5_16025</name>
</gene>
<keyword evidence="1" id="KW-1133">Transmembrane helix</keyword>
<dbReference type="Gene3D" id="2.30.42.10">
    <property type="match status" value="1"/>
</dbReference>
<evidence type="ECO:0000313" key="3">
    <source>
        <dbReference type="EMBL" id="MFD2661762.1"/>
    </source>
</evidence>
<feature type="transmembrane region" description="Helical" evidence="1">
    <location>
        <begin position="102"/>
        <end position="122"/>
    </location>
</feature>
<feature type="transmembrane region" description="Helical" evidence="1">
    <location>
        <begin position="78"/>
        <end position="96"/>
    </location>
</feature>
<dbReference type="InterPro" id="IPR036034">
    <property type="entry name" value="PDZ_sf"/>
</dbReference>
<dbReference type="Proteomes" id="UP001597493">
    <property type="component" value="Unassembled WGS sequence"/>
</dbReference>